<gene>
    <name evidence="1" type="ORF">GUY60_24255</name>
</gene>
<dbReference type="EMBL" id="JAAAHS010000222">
    <property type="protein sequence ID" value="NBE54473.1"/>
    <property type="molecule type" value="Genomic_DNA"/>
</dbReference>
<evidence type="ECO:0000313" key="1">
    <source>
        <dbReference type="EMBL" id="NBE54473.1"/>
    </source>
</evidence>
<dbReference type="OrthoDB" id="4350430at2"/>
<accession>A0A964XPD0</accession>
<dbReference type="PANTHER" id="PTHR11102">
    <property type="entry name" value="SEL-1-LIKE PROTEIN"/>
    <property type="match status" value="1"/>
</dbReference>
<name>A0A964XPD0_9ACTN</name>
<dbReference type="InterPro" id="IPR011990">
    <property type="entry name" value="TPR-like_helical_dom_sf"/>
</dbReference>
<dbReference type="AlphaFoldDB" id="A0A964XPD0"/>
<dbReference type="InterPro" id="IPR050767">
    <property type="entry name" value="Sel1_AlgK"/>
</dbReference>
<dbReference type="SUPFAM" id="SSF81901">
    <property type="entry name" value="HCP-like"/>
    <property type="match status" value="3"/>
</dbReference>
<comment type="caution">
    <text evidence="1">The sequence shown here is derived from an EMBL/GenBank/DDBJ whole genome shotgun (WGS) entry which is preliminary data.</text>
</comment>
<protein>
    <submittedName>
        <fullName evidence="1">Sel1 repeat family protein</fullName>
    </submittedName>
</protein>
<dbReference type="Proteomes" id="UP000598297">
    <property type="component" value="Unassembled WGS sequence"/>
</dbReference>
<keyword evidence="2" id="KW-1185">Reference proteome</keyword>
<organism evidence="1 2">
    <name type="scientific">Streptomyces boluensis</name>
    <dbReference type="NCBI Taxonomy" id="1775135"/>
    <lineage>
        <taxon>Bacteria</taxon>
        <taxon>Bacillati</taxon>
        <taxon>Actinomycetota</taxon>
        <taxon>Actinomycetes</taxon>
        <taxon>Kitasatosporales</taxon>
        <taxon>Streptomycetaceae</taxon>
        <taxon>Streptomyces</taxon>
    </lineage>
</organism>
<dbReference type="InterPro" id="IPR006597">
    <property type="entry name" value="Sel1-like"/>
</dbReference>
<dbReference type="PANTHER" id="PTHR11102:SF160">
    <property type="entry name" value="ERAD-ASSOCIATED E3 UBIQUITIN-PROTEIN LIGASE COMPONENT HRD3"/>
    <property type="match status" value="1"/>
</dbReference>
<evidence type="ECO:0000313" key="2">
    <source>
        <dbReference type="Proteomes" id="UP000598297"/>
    </source>
</evidence>
<dbReference type="SMART" id="SM00671">
    <property type="entry name" value="SEL1"/>
    <property type="match status" value="5"/>
</dbReference>
<reference evidence="1" key="1">
    <citation type="submission" date="2020-01" db="EMBL/GenBank/DDBJ databases">
        <title>Whole-genome analyses of novel actinobacteria.</title>
        <authorList>
            <person name="Sahin N."/>
        </authorList>
    </citation>
    <scope>NUCLEOTIDE SEQUENCE</scope>
    <source>
        <strain evidence="1">YC537</strain>
    </source>
</reference>
<dbReference type="Gene3D" id="1.25.40.10">
    <property type="entry name" value="Tetratricopeptide repeat domain"/>
    <property type="match status" value="2"/>
</dbReference>
<proteinExistence type="predicted"/>
<sequence>MRAMTQDIQTHGEALVSAARAGDDKTARRHTDFFVLNHYVDEGIPYWERAVAEGDAFSHFTLARYRKVRGDRPAAEALYRAVAERHIESAYGLGVLLKENGDPEAAEWFRHGWEWGGHLDCKIELGKLLAAEGRLDEAATFLMDDAGLGDIAVFRWVKLFESIGEQFAQVAELLDIAETAAAYGDAETAAERAAEVTGPLLDLEEHFRDYPALADKAAGHYRRAAALTEQARVAQASFLAITTDYEAWPEARALLVQAHEAGYEGASFGLGILHSERGEIAEAEHWYEVSYGHGNRRAAWKLGLLCKWQQRYEDAERWFRKAGENNADVVAQLDDIAALRAEDDTSVPGDPDPRGLTALRERAEAGDTGAAYAYGDALYERPGVDPRALVRWWEPAAAAGDPDAAYDLGDLYGKVGEPELRDAWYRKAAEAGHHYACQRMGWLSEQHYDFQEAERWYERAAGSGEPLHAMLAGKLKAQRGAYAEAEPLLRTAWEECAEESGGTEAAGYYGLVLHRLGRLAEAVEPLQAAAEDWDEDVRPRYSRDDLTVLSRMVKPRKELKAVNAALAE</sequence>